<name>A0AAU8IGT0_9BACL</name>
<dbReference type="EMBL" id="CP159510">
    <property type="protein sequence ID" value="XCJ17740.1"/>
    <property type="molecule type" value="Genomic_DNA"/>
</dbReference>
<evidence type="ECO:0000313" key="2">
    <source>
        <dbReference type="EMBL" id="XCJ17740.1"/>
    </source>
</evidence>
<dbReference type="InterPro" id="IPR021345">
    <property type="entry name" value="DUF2961"/>
</dbReference>
<reference evidence="2" key="1">
    <citation type="submission" date="2024-06" db="EMBL/GenBank/DDBJ databases">
        <authorList>
            <person name="Fan A."/>
            <person name="Zhang F.Y."/>
            <person name="Zhang L."/>
        </authorList>
    </citation>
    <scope>NUCLEOTIDE SEQUENCE</scope>
    <source>
        <strain evidence="2">Y61</strain>
    </source>
</reference>
<protein>
    <submittedName>
        <fullName evidence="2">Glycoside hydrolase family 172 protein</fullName>
    </submittedName>
</protein>
<gene>
    <name evidence="2" type="ORF">ABNN70_04470</name>
</gene>
<feature type="region of interest" description="Disordered" evidence="1">
    <location>
        <begin position="14"/>
        <end position="38"/>
    </location>
</feature>
<dbReference type="RefSeq" id="WP_353948860.1">
    <property type="nucleotide sequence ID" value="NZ_CP159510.1"/>
</dbReference>
<accession>A0AAU8IGT0</accession>
<evidence type="ECO:0000256" key="1">
    <source>
        <dbReference type="SAM" id="MobiDB-lite"/>
    </source>
</evidence>
<organism evidence="2">
    <name type="scientific">Sporolactobacillus sp. Y61</name>
    <dbReference type="NCBI Taxonomy" id="3160863"/>
    <lineage>
        <taxon>Bacteria</taxon>
        <taxon>Bacillati</taxon>
        <taxon>Bacillota</taxon>
        <taxon>Bacilli</taxon>
        <taxon>Bacillales</taxon>
        <taxon>Sporolactobacillaceae</taxon>
        <taxon>Sporolactobacillus</taxon>
    </lineage>
</organism>
<keyword evidence="2" id="KW-0378">Hydrolase</keyword>
<dbReference type="AlphaFoldDB" id="A0AAU8IGT0"/>
<dbReference type="Gene3D" id="2.60.120.1390">
    <property type="match status" value="1"/>
</dbReference>
<sequence length="371" mass="42223">MNISDLTRINLTEENRTITPENSTGEKGRAAMADSKLGKSRKGHAAIKLAQGETVTIADIKASGEIRHIWMTIADATPAGSFVLRDVVLRMYWDDSSKPAVEAPIGDFFCNGFGQRCDINSALIAVDPTGGFNSYIPMPFKTHAKITITNEHPGAIGGFFYIIDYVLKDQPDDMAYFHAYWNREEYTKKQNDYVVLPRVEGPGHFLGVYFEVCALQRYWWGEGEFKFYIDGDKKYPTITSTGTEDYFGGAWAFHNRDKDDKIFAQTYQRLYTGYPLMSKIDKTREHFATKHAMPSHGFGNDALPMHGLYRFHILDPIRFKNDLHVTVQQIGNDDIGIFERSDDVASVVYWYQKEPESTVPALLPREQRIPR</sequence>
<dbReference type="GO" id="GO:0016787">
    <property type="term" value="F:hydrolase activity"/>
    <property type="evidence" value="ECO:0007669"/>
    <property type="project" value="UniProtKB-KW"/>
</dbReference>
<dbReference type="Pfam" id="PF11175">
    <property type="entry name" value="DUF2961"/>
    <property type="match status" value="1"/>
</dbReference>
<proteinExistence type="predicted"/>